<dbReference type="Gene3D" id="2.40.160.60">
    <property type="entry name" value="Outer membrane protein transport protein (OMPP1/FadL/TodX)"/>
    <property type="match status" value="1"/>
</dbReference>
<evidence type="ECO:0000313" key="2">
    <source>
        <dbReference type="EMBL" id="PWB75446.1"/>
    </source>
</evidence>
<organism evidence="2 3">
    <name type="scientific">candidate division GN15 bacterium</name>
    <dbReference type="NCBI Taxonomy" id="2072418"/>
    <lineage>
        <taxon>Bacteria</taxon>
        <taxon>candidate division GN15</taxon>
    </lineage>
</organism>
<proteinExistence type="predicted"/>
<evidence type="ECO:0000256" key="1">
    <source>
        <dbReference type="SAM" id="SignalP"/>
    </source>
</evidence>
<comment type="caution">
    <text evidence="2">The sequence shown here is derived from an EMBL/GenBank/DDBJ whole genome shotgun (WGS) entry which is preliminary data.</text>
</comment>
<gene>
    <name evidence="2" type="ORF">C3F09_02310</name>
</gene>
<dbReference type="NCBIfam" id="NF033709">
    <property type="entry name" value="PorV_fam"/>
    <property type="match status" value="1"/>
</dbReference>
<reference evidence="2 3" key="1">
    <citation type="journal article" date="2018" name="ISME J.">
        <title>A methanotrophic archaeon couples anaerobic oxidation of methane to Fe(III) reduction.</title>
        <authorList>
            <person name="Cai C."/>
            <person name="Leu A.O."/>
            <person name="Xie G.J."/>
            <person name="Guo J."/>
            <person name="Feng Y."/>
            <person name="Zhao J.X."/>
            <person name="Tyson G.W."/>
            <person name="Yuan Z."/>
            <person name="Hu S."/>
        </authorList>
    </citation>
    <scope>NUCLEOTIDE SEQUENCE [LARGE SCALE GENOMIC DNA]</scope>
    <source>
        <strain evidence="2">FeB_12</strain>
    </source>
</reference>
<keyword evidence="1" id="KW-0732">Signal</keyword>
<dbReference type="AlphaFoldDB" id="A0A855X6D0"/>
<protein>
    <recommendedName>
        <fullName evidence="4">PorV/PorQ family protein</fullName>
    </recommendedName>
</protein>
<sequence length="332" mass="36131">MKARTNMKFLGLLLGTILCIAGSALSADGNGGYAGSFLQVPIGARPTGMGGAYLALSNDAAGVLFNPAGLNTLEKPLFGTSYRAMTLDRTLGYATLIFPVRGQSALGIHWLYAGSGSVRVRDASGIDLGRDFSQNTHVFGVVFAKRFSNIAAVGTKLSYMQASIPEVKAYSIAFDFGATFYLSQLVSREKRDKQAVQDIQVAVVVKNLSAKFPWNSEKYTRKYTTDQYAYEQDDKVPIEAGLGASARFLKRKLILASDLRKADKQNVRFYGGAEYYITPEFALRSGYGDKRLAAGAGFMFKMGSRALAIDYAFSADKVDEGSEHIFSFDLLF</sequence>
<evidence type="ECO:0000313" key="3">
    <source>
        <dbReference type="Proteomes" id="UP000250918"/>
    </source>
</evidence>
<accession>A0A855X6D0</accession>
<name>A0A855X6D0_9BACT</name>
<dbReference type="EMBL" id="PQAP01000009">
    <property type="protein sequence ID" value="PWB75446.1"/>
    <property type="molecule type" value="Genomic_DNA"/>
</dbReference>
<dbReference type="Proteomes" id="UP000250918">
    <property type="component" value="Unassembled WGS sequence"/>
</dbReference>
<feature type="signal peptide" evidence="1">
    <location>
        <begin position="1"/>
        <end position="26"/>
    </location>
</feature>
<feature type="chain" id="PRO_5032913138" description="PorV/PorQ family protein" evidence="1">
    <location>
        <begin position="27"/>
        <end position="332"/>
    </location>
</feature>
<evidence type="ECO:0008006" key="4">
    <source>
        <dbReference type="Google" id="ProtNLM"/>
    </source>
</evidence>